<dbReference type="InterPro" id="IPR017452">
    <property type="entry name" value="GPCR_Rhodpsn_7TM"/>
</dbReference>
<dbReference type="GO" id="GO:0004930">
    <property type="term" value="F:G protein-coupled receptor activity"/>
    <property type="evidence" value="ECO:0007669"/>
    <property type="project" value="UniProtKB-KW"/>
</dbReference>
<sequence>MKQINRRRQISSDAQVAKLFFIISVAFLISWMPIIYMTTALRVFGRFDIVPTVLPIISRYTIAIASLVNPFVYGFLKPDFRAATRNICRNSDGTEAMSKTTKQVCQVKTEDTQTAVKSPLNNLQLIASASRMSVVHGYLDQDVNDSQST</sequence>
<evidence type="ECO:0000256" key="3">
    <source>
        <dbReference type="ARBA" id="ARBA00022692"/>
    </source>
</evidence>
<evidence type="ECO:0000256" key="6">
    <source>
        <dbReference type="ARBA" id="ARBA00023136"/>
    </source>
</evidence>
<dbReference type="PROSITE" id="PS50262">
    <property type="entry name" value="G_PROTEIN_RECEP_F1_2"/>
    <property type="match status" value="1"/>
</dbReference>
<evidence type="ECO:0000256" key="4">
    <source>
        <dbReference type="ARBA" id="ARBA00022989"/>
    </source>
</evidence>
<organism evidence="12 13">
    <name type="scientific">Pocillopora damicornis</name>
    <name type="common">Cauliflower coral</name>
    <name type="synonym">Millepora damicornis</name>
    <dbReference type="NCBI Taxonomy" id="46731"/>
    <lineage>
        <taxon>Eukaryota</taxon>
        <taxon>Metazoa</taxon>
        <taxon>Cnidaria</taxon>
        <taxon>Anthozoa</taxon>
        <taxon>Hexacorallia</taxon>
        <taxon>Scleractinia</taxon>
        <taxon>Astrocoeniina</taxon>
        <taxon>Pocilloporidae</taxon>
        <taxon>Pocillopora</taxon>
    </lineage>
</organism>
<keyword evidence="4 10" id="KW-1133">Transmembrane helix</keyword>
<keyword evidence="5" id="KW-0297">G-protein coupled receptor</keyword>
<evidence type="ECO:0000256" key="10">
    <source>
        <dbReference type="SAM" id="Phobius"/>
    </source>
</evidence>
<keyword evidence="8" id="KW-0325">Glycoprotein</keyword>
<evidence type="ECO:0000256" key="9">
    <source>
        <dbReference type="ARBA" id="ARBA00023224"/>
    </source>
</evidence>
<evidence type="ECO:0000256" key="8">
    <source>
        <dbReference type="ARBA" id="ARBA00023180"/>
    </source>
</evidence>
<dbReference type="Gene3D" id="1.20.1070.10">
    <property type="entry name" value="Rhodopsin 7-helix transmembrane proteins"/>
    <property type="match status" value="1"/>
</dbReference>
<dbReference type="AlphaFoldDB" id="A0A3M6TGA4"/>
<protein>
    <recommendedName>
        <fullName evidence="11">G-protein coupled receptors family 1 profile domain-containing protein</fullName>
    </recommendedName>
</protein>
<reference evidence="12 13" key="1">
    <citation type="journal article" date="2018" name="Sci. Rep.">
        <title>Comparative analysis of the Pocillopora damicornis genome highlights role of immune system in coral evolution.</title>
        <authorList>
            <person name="Cunning R."/>
            <person name="Bay R.A."/>
            <person name="Gillette P."/>
            <person name="Baker A.C."/>
            <person name="Traylor-Knowles N."/>
        </authorList>
    </citation>
    <scope>NUCLEOTIDE SEQUENCE [LARGE SCALE GENOMIC DNA]</scope>
    <source>
        <strain evidence="12">RSMAS</strain>
        <tissue evidence="12">Whole animal</tissue>
    </source>
</reference>
<accession>A0A3M6TGA4</accession>
<comment type="caution">
    <text evidence="12">The sequence shown here is derived from an EMBL/GenBank/DDBJ whole genome shotgun (WGS) entry which is preliminary data.</text>
</comment>
<keyword evidence="9" id="KW-0807">Transducer</keyword>
<dbReference type="SUPFAM" id="SSF81321">
    <property type="entry name" value="Family A G protein-coupled receptor-like"/>
    <property type="match status" value="1"/>
</dbReference>
<evidence type="ECO:0000256" key="2">
    <source>
        <dbReference type="ARBA" id="ARBA00022475"/>
    </source>
</evidence>
<feature type="transmembrane region" description="Helical" evidence="10">
    <location>
        <begin position="20"/>
        <end position="44"/>
    </location>
</feature>
<evidence type="ECO:0000256" key="5">
    <source>
        <dbReference type="ARBA" id="ARBA00023040"/>
    </source>
</evidence>
<dbReference type="GO" id="GO:0005886">
    <property type="term" value="C:plasma membrane"/>
    <property type="evidence" value="ECO:0007669"/>
    <property type="project" value="UniProtKB-SubCell"/>
</dbReference>
<dbReference type="OrthoDB" id="5968184at2759"/>
<evidence type="ECO:0000256" key="1">
    <source>
        <dbReference type="ARBA" id="ARBA00004651"/>
    </source>
</evidence>
<evidence type="ECO:0000313" key="12">
    <source>
        <dbReference type="EMBL" id="RMX40361.1"/>
    </source>
</evidence>
<dbReference type="PANTHER" id="PTHR24246">
    <property type="entry name" value="OLFACTORY RECEPTOR AND ADENOSINE RECEPTOR"/>
    <property type="match status" value="1"/>
</dbReference>
<feature type="transmembrane region" description="Helical" evidence="10">
    <location>
        <begin position="56"/>
        <end position="76"/>
    </location>
</feature>
<evidence type="ECO:0000259" key="11">
    <source>
        <dbReference type="PROSITE" id="PS50262"/>
    </source>
</evidence>
<name>A0A3M6TGA4_POCDA</name>
<feature type="domain" description="G-protein coupled receptors family 1 profile" evidence="11">
    <location>
        <begin position="1"/>
        <end position="73"/>
    </location>
</feature>
<gene>
    <name evidence="12" type="ORF">pdam_00017497</name>
</gene>
<keyword evidence="6 10" id="KW-0472">Membrane</keyword>
<dbReference type="Proteomes" id="UP000275408">
    <property type="component" value="Unassembled WGS sequence"/>
</dbReference>
<keyword evidence="7" id="KW-0675">Receptor</keyword>
<dbReference type="EMBL" id="RCHS01003655">
    <property type="protein sequence ID" value="RMX40361.1"/>
    <property type="molecule type" value="Genomic_DNA"/>
</dbReference>
<evidence type="ECO:0000256" key="7">
    <source>
        <dbReference type="ARBA" id="ARBA00023170"/>
    </source>
</evidence>
<keyword evidence="3 10" id="KW-0812">Transmembrane</keyword>
<evidence type="ECO:0000313" key="13">
    <source>
        <dbReference type="Proteomes" id="UP000275408"/>
    </source>
</evidence>
<comment type="subcellular location">
    <subcellularLocation>
        <location evidence="1">Cell membrane</location>
        <topology evidence="1">Multi-pass membrane protein</topology>
    </subcellularLocation>
</comment>
<keyword evidence="13" id="KW-1185">Reference proteome</keyword>
<dbReference type="PANTHER" id="PTHR24246:SF27">
    <property type="entry name" value="ADENOSINE RECEPTOR, ISOFORM A"/>
    <property type="match status" value="1"/>
</dbReference>
<keyword evidence="2" id="KW-1003">Cell membrane</keyword>
<proteinExistence type="predicted"/>